<protein>
    <submittedName>
        <fullName evidence="2">Uncharacterized protein</fullName>
    </submittedName>
</protein>
<sequence>MPKRQPLKKSQSGKTQVKGTKCTLKSSSPFPEPDFRPEIKEVEDYDDLLPVQYKLSNKNIDSFVKYWSSSKKSYDSCPPSPTPSLELISPIKYNKEELEFELMPVDDDIGLFELPPPVW</sequence>
<dbReference type="OrthoDB" id="6364505at2759"/>
<feature type="compositionally biased region" description="Polar residues" evidence="1">
    <location>
        <begin position="8"/>
        <end position="29"/>
    </location>
</feature>
<evidence type="ECO:0000313" key="3">
    <source>
        <dbReference type="Proteomes" id="UP000326759"/>
    </source>
</evidence>
<name>A0A5N5TIT9_9CRUS</name>
<dbReference type="AlphaFoldDB" id="A0A5N5TIT9"/>
<gene>
    <name evidence="2" type="ORF">Anas_00731</name>
</gene>
<proteinExistence type="predicted"/>
<accession>A0A5N5TIT9</accession>
<reference evidence="2 3" key="1">
    <citation type="journal article" date="2019" name="PLoS Biol.">
        <title>Sex chromosomes control vertical transmission of feminizing Wolbachia symbionts in an isopod.</title>
        <authorList>
            <person name="Becking T."/>
            <person name="Chebbi M.A."/>
            <person name="Giraud I."/>
            <person name="Moumen B."/>
            <person name="Laverre T."/>
            <person name="Caubet Y."/>
            <person name="Peccoud J."/>
            <person name="Gilbert C."/>
            <person name="Cordaux R."/>
        </authorList>
    </citation>
    <scope>NUCLEOTIDE SEQUENCE [LARGE SCALE GENOMIC DNA]</scope>
    <source>
        <strain evidence="2">ANa2</strain>
        <tissue evidence="2">Whole body excluding digestive tract and cuticle</tissue>
    </source>
</reference>
<keyword evidence="3" id="KW-1185">Reference proteome</keyword>
<dbReference type="EMBL" id="SEYY01000935">
    <property type="protein sequence ID" value="KAB7506218.1"/>
    <property type="molecule type" value="Genomic_DNA"/>
</dbReference>
<comment type="caution">
    <text evidence="2">The sequence shown here is derived from an EMBL/GenBank/DDBJ whole genome shotgun (WGS) entry which is preliminary data.</text>
</comment>
<feature type="region of interest" description="Disordered" evidence="1">
    <location>
        <begin position="1"/>
        <end position="36"/>
    </location>
</feature>
<dbReference type="Proteomes" id="UP000326759">
    <property type="component" value="Unassembled WGS sequence"/>
</dbReference>
<evidence type="ECO:0000256" key="1">
    <source>
        <dbReference type="SAM" id="MobiDB-lite"/>
    </source>
</evidence>
<organism evidence="2 3">
    <name type="scientific">Armadillidium nasatum</name>
    <dbReference type="NCBI Taxonomy" id="96803"/>
    <lineage>
        <taxon>Eukaryota</taxon>
        <taxon>Metazoa</taxon>
        <taxon>Ecdysozoa</taxon>
        <taxon>Arthropoda</taxon>
        <taxon>Crustacea</taxon>
        <taxon>Multicrustacea</taxon>
        <taxon>Malacostraca</taxon>
        <taxon>Eumalacostraca</taxon>
        <taxon>Peracarida</taxon>
        <taxon>Isopoda</taxon>
        <taxon>Oniscidea</taxon>
        <taxon>Crinocheta</taxon>
        <taxon>Armadillidiidae</taxon>
        <taxon>Armadillidium</taxon>
    </lineage>
</organism>
<evidence type="ECO:0000313" key="2">
    <source>
        <dbReference type="EMBL" id="KAB7506218.1"/>
    </source>
</evidence>